<proteinExistence type="inferred from homology"/>
<dbReference type="NCBIfam" id="NF003717">
    <property type="entry name" value="PRK05327.1"/>
    <property type="match status" value="1"/>
</dbReference>
<evidence type="ECO:0000256" key="7">
    <source>
        <dbReference type="HAMAP-Rule" id="MF_01306"/>
    </source>
</evidence>
<dbReference type="InterPro" id="IPR018079">
    <property type="entry name" value="Ribosomal_uS4_CS"/>
</dbReference>
<dbReference type="AlphaFoldDB" id="A0A4V1ERB2"/>
<organism evidence="11 12">
    <name type="scientific">Desulfoglaeba alkanexedens ALDC</name>
    <dbReference type="NCBI Taxonomy" id="980445"/>
    <lineage>
        <taxon>Bacteria</taxon>
        <taxon>Pseudomonadati</taxon>
        <taxon>Thermodesulfobacteriota</taxon>
        <taxon>Syntrophobacteria</taxon>
        <taxon>Syntrophobacterales</taxon>
        <taxon>Syntrophobacteraceae</taxon>
        <taxon>Desulfoglaeba</taxon>
    </lineage>
</organism>
<dbReference type="InterPro" id="IPR036986">
    <property type="entry name" value="S4_RNA-bd_sf"/>
</dbReference>
<comment type="function">
    <text evidence="7">One of the primary rRNA binding proteins, it binds directly to 16S rRNA where it nucleates assembly of the body of the 30S subunit.</text>
</comment>
<dbReference type="PROSITE" id="PS00632">
    <property type="entry name" value="RIBOSOMAL_S4"/>
    <property type="match status" value="1"/>
</dbReference>
<accession>A0A4V1ERB2</accession>
<reference evidence="11 12" key="2">
    <citation type="submission" date="2019-05" db="EMBL/GenBank/DDBJ databases">
        <authorList>
            <person name="Suflita J.M."/>
            <person name="Marks C.R."/>
        </authorList>
    </citation>
    <scope>NUCLEOTIDE SEQUENCE [LARGE SCALE GENOMIC DNA]</scope>
    <source>
        <strain evidence="11 12">ALDC</strain>
    </source>
</reference>
<comment type="similarity">
    <text evidence="1 7 8">Belongs to the universal ribosomal protein uS4 family.</text>
</comment>
<evidence type="ECO:0000313" key="11">
    <source>
        <dbReference type="EMBL" id="QCQ21031.1"/>
    </source>
</evidence>
<dbReference type="InterPro" id="IPR005709">
    <property type="entry name" value="Ribosomal_uS4_bac-type"/>
</dbReference>
<dbReference type="EMBL" id="CP040098">
    <property type="protein sequence ID" value="QCQ21031.1"/>
    <property type="molecule type" value="Genomic_DNA"/>
</dbReference>
<dbReference type="PANTHER" id="PTHR11831:SF4">
    <property type="entry name" value="SMALL RIBOSOMAL SUBUNIT PROTEIN US4M"/>
    <property type="match status" value="1"/>
</dbReference>
<evidence type="ECO:0000256" key="5">
    <source>
        <dbReference type="ARBA" id="ARBA00023274"/>
    </source>
</evidence>
<dbReference type="GO" id="GO:0003735">
    <property type="term" value="F:structural constituent of ribosome"/>
    <property type="evidence" value="ECO:0007669"/>
    <property type="project" value="InterPro"/>
</dbReference>
<evidence type="ECO:0000313" key="12">
    <source>
        <dbReference type="Proteomes" id="UP000298602"/>
    </source>
</evidence>
<dbReference type="PANTHER" id="PTHR11831">
    <property type="entry name" value="30S 40S RIBOSOMAL PROTEIN"/>
    <property type="match status" value="1"/>
</dbReference>
<dbReference type="GO" id="GO:0006412">
    <property type="term" value="P:translation"/>
    <property type="evidence" value="ECO:0007669"/>
    <property type="project" value="UniProtKB-UniRule"/>
</dbReference>
<dbReference type="Proteomes" id="UP000298602">
    <property type="component" value="Chromosome"/>
</dbReference>
<keyword evidence="5 7" id="KW-0687">Ribonucleoprotein</keyword>
<comment type="function">
    <text evidence="7">With S5 and S12 plays an important role in translational accuracy.</text>
</comment>
<dbReference type="GO" id="GO:0019843">
    <property type="term" value="F:rRNA binding"/>
    <property type="evidence" value="ECO:0007669"/>
    <property type="project" value="UniProtKB-UniRule"/>
</dbReference>
<dbReference type="SUPFAM" id="SSF55174">
    <property type="entry name" value="Alpha-L RNA-binding motif"/>
    <property type="match status" value="1"/>
</dbReference>
<dbReference type="RefSeq" id="WP_137423001.1">
    <property type="nucleotide sequence ID" value="NZ_CP040098.1"/>
</dbReference>
<evidence type="ECO:0000256" key="6">
    <source>
        <dbReference type="ARBA" id="ARBA00035254"/>
    </source>
</evidence>
<dbReference type="OrthoDB" id="9803672at2"/>
<dbReference type="KEGG" id="dax:FDQ92_01735"/>
<feature type="domain" description="RNA-binding S4" evidence="9">
    <location>
        <begin position="98"/>
        <end position="158"/>
    </location>
</feature>
<dbReference type="NCBIfam" id="TIGR01017">
    <property type="entry name" value="rpsD_bact"/>
    <property type="match status" value="1"/>
</dbReference>
<keyword evidence="3 7" id="KW-0694">RNA-binding</keyword>
<dbReference type="FunFam" id="1.10.1050.10:FF:000001">
    <property type="entry name" value="30S ribosomal protein S4"/>
    <property type="match status" value="1"/>
</dbReference>
<dbReference type="GO" id="GO:0015935">
    <property type="term" value="C:small ribosomal subunit"/>
    <property type="evidence" value="ECO:0007669"/>
    <property type="project" value="InterPro"/>
</dbReference>
<dbReference type="Pfam" id="PF00163">
    <property type="entry name" value="Ribosomal_S4"/>
    <property type="match status" value="1"/>
</dbReference>
<dbReference type="Gene3D" id="1.10.1050.10">
    <property type="entry name" value="Ribosomal Protein S4 Delta 41, Chain A, domain 1"/>
    <property type="match status" value="1"/>
</dbReference>
<dbReference type="FunFam" id="3.10.290.10:FF:000001">
    <property type="entry name" value="30S ribosomal protein S4"/>
    <property type="match status" value="1"/>
</dbReference>
<dbReference type="SMART" id="SM00363">
    <property type="entry name" value="S4"/>
    <property type="match status" value="1"/>
</dbReference>
<dbReference type="SMART" id="SM01390">
    <property type="entry name" value="Ribosomal_S4"/>
    <property type="match status" value="1"/>
</dbReference>
<dbReference type="InterPro" id="IPR002942">
    <property type="entry name" value="S4_RNA-bd"/>
</dbReference>
<dbReference type="CDD" id="cd00165">
    <property type="entry name" value="S4"/>
    <property type="match status" value="1"/>
</dbReference>
<dbReference type="PROSITE" id="PS50889">
    <property type="entry name" value="S4"/>
    <property type="match status" value="1"/>
</dbReference>
<dbReference type="Gene3D" id="3.10.290.10">
    <property type="entry name" value="RNA-binding S4 domain"/>
    <property type="match status" value="1"/>
</dbReference>
<dbReference type="InterPro" id="IPR022801">
    <property type="entry name" value="Ribosomal_uS4"/>
</dbReference>
<evidence type="ECO:0000256" key="8">
    <source>
        <dbReference type="RuleBase" id="RU003699"/>
    </source>
</evidence>
<evidence type="ECO:0000259" key="9">
    <source>
        <dbReference type="SMART" id="SM00363"/>
    </source>
</evidence>
<evidence type="ECO:0000256" key="1">
    <source>
        <dbReference type="ARBA" id="ARBA00007465"/>
    </source>
</evidence>
<name>A0A4V1ERB2_9BACT</name>
<sequence length="208" mass="24305">MARNTGPVCRLCRRENMKLYLKGDRCYSDKCALERRSYPPGQHGQRRGKLSNYGLQLREKQKIKRIYGLQEKQYKNYFKEADRQKGVTGTNFLVLLERRLDNTVYRLGFANSRSQARQMVRHNHFLVNGRKVNIPSYLLQPGDVVAVREKSRQIGAITEALDAVPRRGVPAWLELDKEKFQGVFRSIPTREEMNLPVQEQLVVEFYSK</sequence>
<gene>
    <name evidence="7 11" type="primary">rpsD</name>
    <name evidence="11" type="ORF">FDQ92_01735</name>
</gene>
<keyword evidence="4 7" id="KW-0689">Ribosomal protein</keyword>
<keyword evidence="12" id="KW-1185">Reference proteome</keyword>
<dbReference type="Pfam" id="PF01479">
    <property type="entry name" value="S4"/>
    <property type="match status" value="1"/>
</dbReference>
<evidence type="ECO:0000259" key="10">
    <source>
        <dbReference type="SMART" id="SM01390"/>
    </source>
</evidence>
<reference evidence="11 12" key="1">
    <citation type="submission" date="2019-05" db="EMBL/GenBank/DDBJ databases">
        <title>The Complete Genome Sequence of the n-alkane-degrading Desulfoglaeba alkanexedens ALDC reveals multiple alkylsuccinate synthase gene clusters.</title>
        <authorList>
            <person name="Callaghan A.V."/>
            <person name="Davidova I.A."/>
            <person name="Duncan K.E."/>
            <person name="Morris B."/>
            <person name="McInerney M.J."/>
        </authorList>
    </citation>
    <scope>NUCLEOTIDE SEQUENCE [LARGE SCALE GENOMIC DNA]</scope>
    <source>
        <strain evidence="11 12">ALDC</strain>
    </source>
</reference>
<protein>
    <recommendedName>
        <fullName evidence="6 7">Small ribosomal subunit protein uS4</fullName>
    </recommendedName>
</protein>
<dbReference type="GO" id="GO:0042274">
    <property type="term" value="P:ribosomal small subunit biogenesis"/>
    <property type="evidence" value="ECO:0007669"/>
    <property type="project" value="TreeGrafter"/>
</dbReference>
<dbReference type="HAMAP" id="MF_01306_B">
    <property type="entry name" value="Ribosomal_uS4_B"/>
    <property type="match status" value="1"/>
</dbReference>
<keyword evidence="2 7" id="KW-0699">rRNA-binding</keyword>
<dbReference type="InterPro" id="IPR001912">
    <property type="entry name" value="Ribosomal_uS4_N"/>
</dbReference>
<evidence type="ECO:0000256" key="4">
    <source>
        <dbReference type="ARBA" id="ARBA00022980"/>
    </source>
</evidence>
<evidence type="ECO:0000256" key="2">
    <source>
        <dbReference type="ARBA" id="ARBA00022730"/>
    </source>
</evidence>
<comment type="subunit">
    <text evidence="7">Part of the 30S ribosomal subunit. Contacts protein S5. The interaction surface between S4 and S5 is involved in control of translational fidelity.</text>
</comment>
<evidence type="ECO:0000256" key="3">
    <source>
        <dbReference type="ARBA" id="ARBA00022884"/>
    </source>
</evidence>
<feature type="domain" description="Small ribosomal subunit protein uS4 N-terminal" evidence="10">
    <location>
        <begin position="3"/>
        <end position="97"/>
    </location>
</feature>